<feature type="compositionally biased region" description="Basic and acidic residues" evidence="1">
    <location>
        <begin position="46"/>
        <end position="58"/>
    </location>
</feature>
<keyword evidence="4" id="KW-1185">Reference proteome</keyword>
<dbReference type="Proteomes" id="UP000015101">
    <property type="component" value="Unassembled WGS sequence"/>
</dbReference>
<organism evidence="3 4">
    <name type="scientific">Helobdella robusta</name>
    <name type="common">Californian leech</name>
    <dbReference type="NCBI Taxonomy" id="6412"/>
    <lineage>
        <taxon>Eukaryota</taxon>
        <taxon>Metazoa</taxon>
        <taxon>Spiralia</taxon>
        <taxon>Lophotrochozoa</taxon>
        <taxon>Annelida</taxon>
        <taxon>Clitellata</taxon>
        <taxon>Hirudinea</taxon>
        <taxon>Rhynchobdellida</taxon>
        <taxon>Glossiphoniidae</taxon>
        <taxon>Helobdella</taxon>
    </lineage>
</organism>
<dbReference type="HOGENOM" id="CLU_2984935_0_0_1"/>
<reference evidence="4" key="1">
    <citation type="submission" date="2012-12" db="EMBL/GenBank/DDBJ databases">
        <authorList>
            <person name="Hellsten U."/>
            <person name="Grimwood J."/>
            <person name="Chapman J.A."/>
            <person name="Shapiro H."/>
            <person name="Aerts A."/>
            <person name="Otillar R.P."/>
            <person name="Terry A.Y."/>
            <person name="Boore J.L."/>
            <person name="Simakov O."/>
            <person name="Marletaz F."/>
            <person name="Cho S.-J."/>
            <person name="Edsinger-Gonzales E."/>
            <person name="Havlak P."/>
            <person name="Kuo D.-H."/>
            <person name="Larsson T."/>
            <person name="Lv J."/>
            <person name="Arendt D."/>
            <person name="Savage R."/>
            <person name="Osoegawa K."/>
            <person name="de Jong P."/>
            <person name="Lindberg D.R."/>
            <person name="Seaver E.C."/>
            <person name="Weisblat D.A."/>
            <person name="Putnam N.H."/>
            <person name="Grigoriev I.V."/>
            <person name="Rokhsar D.S."/>
        </authorList>
    </citation>
    <scope>NUCLEOTIDE SEQUENCE</scope>
</reference>
<dbReference type="EMBL" id="KB097639">
    <property type="protein sequence ID" value="ESN92736.1"/>
    <property type="molecule type" value="Genomic_DNA"/>
</dbReference>
<reference evidence="3" key="3">
    <citation type="submission" date="2015-06" db="UniProtKB">
        <authorList>
            <consortium name="EnsemblMetazoa"/>
        </authorList>
    </citation>
    <scope>IDENTIFICATION</scope>
</reference>
<feature type="region of interest" description="Disordered" evidence="1">
    <location>
        <begin position="16"/>
        <end position="58"/>
    </location>
</feature>
<dbReference type="AlphaFoldDB" id="T1FR67"/>
<dbReference type="GeneID" id="20211314"/>
<protein>
    <submittedName>
        <fullName evidence="2 3">Uncharacterized protein</fullName>
    </submittedName>
</protein>
<evidence type="ECO:0000313" key="4">
    <source>
        <dbReference type="Proteomes" id="UP000015101"/>
    </source>
</evidence>
<evidence type="ECO:0000256" key="1">
    <source>
        <dbReference type="SAM" id="MobiDB-lite"/>
    </source>
</evidence>
<evidence type="ECO:0000313" key="3">
    <source>
        <dbReference type="EnsemblMetazoa" id="HelroP189595"/>
    </source>
</evidence>
<dbReference type="EMBL" id="AMQM01001852">
    <property type="status" value="NOT_ANNOTATED_CDS"/>
    <property type="molecule type" value="Genomic_DNA"/>
</dbReference>
<reference evidence="2 4" key="2">
    <citation type="journal article" date="2013" name="Nature">
        <title>Insights into bilaterian evolution from three spiralian genomes.</title>
        <authorList>
            <person name="Simakov O."/>
            <person name="Marletaz F."/>
            <person name="Cho S.J."/>
            <person name="Edsinger-Gonzales E."/>
            <person name="Havlak P."/>
            <person name="Hellsten U."/>
            <person name="Kuo D.H."/>
            <person name="Larsson T."/>
            <person name="Lv J."/>
            <person name="Arendt D."/>
            <person name="Savage R."/>
            <person name="Osoegawa K."/>
            <person name="de Jong P."/>
            <person name="Grimwood J."/>
            <person name="Chapman J.A."/>
            <person name="Shapiro H."/>
            <person name="Aerts A."/>
            <person name="Otillar R.P."/>
            <person name="Terry A.Y."/>
            <person name="Boore J.L."/>
            <person name="Grigoriev I.V."/>
            <person name="Lindberg D.R."/>
            <person name="Seaver E.C."/>
            <person name="Weisblat D.A."/>
            <person name="Putnam N.H."/>
            <person name="Rokhsar D.S."/>
        </authorList>
    </citation>
    <scope>NUCLEOTIDE SEQUENCE</scope>
</reference>
<accession>T1FR67</accession>
<name>T1FR67_HELRO</name>
<dbReference type="CTD" id="20211314"/>
<gene>
    <name evidence="3" type="primary">20211314</name>
    <name evidence="2" type="ORF">HELRODRAFT_189595</name>
</gene>
<sequence>LGLVCRKRKRRINKRSIIVSADKKSTNDVNDADGDEGDVENEGEDDRNGESDYECNVH</sequence>
<dbReference type="KEGG" id="hro:HELRODRAFT_189595"/>
<proteinExistence type="predicted"/>
<dbReference type="RefSeq" id="XP_009029039.1">
    <property type="nucleotide sequence ID" value="XM_009030791.1"/>
</dbReference>
<dbReference type="InParanoid" id="T1FR67"/>
<dbReference type="EnsemblMetazoa" id="HelroT189595">
    <property type="protein sequence ID" value="HelroP189595"/>
    <property type="gene ID" value="HelroG189595"/>
</dbReference>
<evidence type="ECO:0000313" key="2">
    <source>
        <dbReference type="EMBL" id="ESN92736.1"/>
    </source>
</evidence>
<feature type="compositionally biased region" description="Acidic residues" evidence="1">
    <location>
        <begin position="30"/>
        <end position="45"/>
    </location>
</feature>